<comment type="caution">
    <text evidence="1">The sequence shown here is derived from an EMBL/GenBank/DDBJ whole genome shotgun (WGS) entry which is preliminary data.</text>
</comment>
<protein>
    <submittedName>
        <fullName evidence="1">Uncharacterized protein</fullName>
    </submittedName>
</protein>
<evidence type="ECO:0000313" key="2">
    <source>
        <dbReference type="Proteomes" id="UP001058074"/>
    </source>
</evidence>
<reference evidence="1" key="1">
    <citation type="journal article" date="2025" name="Int. J. Syst. Evol. Microbiol.">
        <title>Inconstantimicrobium mannanitabidum sp. nov., a novel member of the family Clostridiaceae isolated from anoxic soil under the treatment of reductive soil disinfestation.</title>
        <authorList>
            <person name="Ueki A."/>
            <person name="Tonouchi A."/>
            <person name="Honma S."/>
            <person name="Kaku N."/>
            <person name="Ueki K."/>
        </authorList>
    </citation>
    <scope>NUCLEOTIDE SEQUENCE</scope>
    <source>
        <strain evidence="1">TW13</strain>
    </source>
</reference>
<accession>A0ACB5RCD0</accession>
<sequence length="419" mass="49051">MSFVEYKVKEKEVTDICFGKKIRNRKAVIVEKYTDDFGVVVEIPSCLNKLLVRFRNKSINNAKNLAEVICPFLNFVKLQIIEENDPKFNILIQKGIYGLNFYHASKYLNYCIMVKEIKRITAIQYTQRILEFYENLIDLGVLDKNEVEIKYNFITIEKVGRKKIYRENPFMREPYVVCYPSKNQIKLNKIVNMEEHLWQLFLQTSEIFAPDITLGIAFQMFGGVRRGEIVNLSIQDIIPTSIIDKNKINIKIQDRSKEFFELREKVEISKCGVKKTRLQQVINFNGRLNIYYENHLKLRDKILKKSGQVTTALFIDENGLPMSGVRYEQRWAKVKKEFLKALNLNAYRYYTELSENNAIWGTHIGRGIFTNLCLKYGLAKNARELANLRGDTYVYSSQPYIDKFNLVDVINNSLNNLGE</sequence>
<evidence type="ECO:0000313" key="1">
    <source>
        <dbReference type="EMBL" id="GKX66903.1"/>
    </source>
</evidence>
<dbReference type="Proteomes" id="UP001058074">
    <property type="component" value="Unassembled WGS sequence"/>
</dbReference>
<organism evidence="1 2">
    <name type="scientific">Inconstantimicrobium mannanitabidum</name>
    <dbReference type="NCBI Taxonomy" id="1604901"/>
    <lineage>
        <taxon>Bacteria</taxon>
        <taxon>Bacillati</taxon>
        <taxon>Bacillota</taxon>
        <taxon>Clostridia</taxon>
        <taxon>Eubacteriales</taxon>
        <taxon>Clostridiaceae</taxon>
        <taxon>Inconstantimicrobium</taxon>
    </lineage>
</organism>
<keyword evidence="2" id="KW-1185">Reference proteome</keyword>
<gene>
    <name evidence="1" type="ORF">rsdtw13_21610</name>
</gene>
<name>A0ACB5RCD0_9CLOT</name>
<dbReference type="EMBL" id="BROD01000001">
    <property type="protein sequence ID" value="GKX66903.1"/>
    <property type="molecule type" value="Genomic_DNA"/>
</dbReference>
<proteinExistence type="predicted"/>